<dbReference type="Proteomes" id="UP001589798">
    <property type="component" value="Unassembled WGS sequence"/>
</dbReference>
<protein>
    <submittedName>
        <fullName evidence="1">Uncharacterized protein</fullName>
    </submittedName>
</protein>
<evidence type="ECO:0000313" key="1">
    <source>
        <dbReference type="EMBL" id="MFC0204409.1"/>
    </source>
</evidence>
<dbReference type="EMBL" id="JBHLWK010000010">
    <property type="protein sequence ID" value="MFC0204409.1"/>
    <property type="molecule type" value="Genomic_DNA"/>
</dbReference>
<proteinExistence type="predicted"/>
<keyword evidence="2" id="KW-1185">Reference proteome</keyword>
<evidence type="ECO:0000313" key="2">
    <source>
        <dbReference type="Proteomes" id="UP001589798"/>
    </source>
</evidence>
<comment type="caution">
    <text evidence="1">The sequence shown here is derived from an EMBL/GenBank/DDBJ whole genome shotgun (WGS) entry which is preliminary data.</text>
</comment>
<gene>
    <name evidence="1" type="ORF">ACFFJC_09000</name>
</gene>
<reference evidence="1 2" key="1">
    <citation type="submission" date="2024-09" db="EMBL/GenBank/DDBJ databases">
        <authorList>
            <person name="Sun Q."/>
            <person name="Mori K."/>
        </authorList>
    </citation>
    <scope>NUCLEOTIDE SEQUENCE [LARGE SCALE GENOMIC DNA]</scope>
    <source>
        <strain evidence="1 2">CCM 7706</strain>
    </source>
</reference>
<organism evidence="1 2">
    <name type="scientific">Novosphingobium soli</name>
    <dbReference type="NCBI Taxonomy" id="574956"/>
    <lineage>
        <taxon>Bacteria</taxon>
        <taxon>Pseudomonadati</taxon>
        <taxon>Pseudomonadota</taxon>
        <taxon>Alphaproteobacteria</taxon>
        <taxon>Sphingomonadales</taxon>
        <taxon>Sphingomonadaceae</taxon>
        <taxon>Novosphingobium</taxon>
    </lineage>
</organism>
<dbReference type="RefSeq" id="WP_379487158.1">
    <property type="nucleotide sequence ID" value="NZ_JBHLWK010000010.1"/>
</dbReference>
<name>A0ABV6CUJ3_9SPHN</name>
<accession>A0ABV6CUJ3</accession>
<sequence length="43" mass="4608">MAGTFSAGGDATKAFSASEMEKLPAKIRQLVVEWDFSAKAFGR</sequence>